<reference evidence="1" key="1">
    <citation type="journal article" date="2012" name="PLoS ONE">
        <title>Gene sets for utilization of primary and secondary nutrition supplies in the distal gut of endangered iberian lynx.</title>
        <authorList>
            <person name="Alcaide M."/>
            <person name="Messina E."/>
            <person name="Richter M."/>
            <person name="Bargiela R."/>
            <person name="Peplies J."/>
            <person name="Huws S.A."/>
            <person name="Newbold C.J."/>
            <person name="Golyshin P.N."/>
            <person name="Simon M.A."/>
            <person name="Lopez G."/>
            <person name="Yakimov M.M."/>
            <person name="Ferrer M."/>
        </authorList>
    </citation>
    <scope>NUCLEOTIDE SEQUENCE</scope>
</reference>
<evidence type="ECO:0000313" key="1">
    <source>
        <dbReference type="EMBL" id="EJW99665.1"/>
    </source>
</evidence>
<dbReference type="InterPro" id="IPR025500">
    <property type="entry name" value="DUF4390"/>
</dbReference>
<protein>
    <submittedName>
        <fullName evidence="1">Proline rich signal peptide protein</fullName>
    </submittedName>
</protein>
<dbReference type="EMBL" id="AMCI01003706">
    <property type="protein sequence ID" value="EJW99665.1"/>
    <property type="molecule type" value="Genomic_DNA"/>
</dbReference>
<gene>
    <name evidence="1" type="ORF">EVA_12227</name>
</gene>
<name>J9CHZ2_9ZZZZ</name>
<dbReference type="Pfam" id="PF14334">
    <property type="entry name" value="DUF4390"/>
    <property type="match status" value="1"/>
</dbReference>
<proteinExistence type="predicted"/>
<dbReference type="AlphaFoldDB" id="J9CHZ2"/>
<sequence>MTFSVGGSYSQDVYAVEATLMKATLSLDEPGERPGLFVASSFEFDLPNALSEALHRGIPLYFIHEFRLSKERWYWFDKTKVESRFFIRLAFDPLTRRYRLSYNGLSHSFDSLEQALPYIKSIRRWRVASSNAIRNADNYIAEIRFHLDETKLPKPMQVVNVGSSDWNITSDWESITIPADVVMISE</sequence>
<accession>J9CHZ2</accession>
<organism evidence="1">
    <name type="scientific">gut metagenome</name>
    <dbReference type="NCBI Taxonomy" id="749906"/>
    <lineage>
        <taxon>unclassified sequences</taxon>
        <taxon>metagenomes</taxon>
        <taxon>organismal metagenomes</taxon>
    </lineage>
</organism>
<comment type="caution">
    <text evidence="1">The sequence shown here is derived from an EMBL/GenBank/DDBJ whole genome shotgun (WGS) entry which is preliminary data.</text>
</comment>